<gene>
    <name evidence="1" type="ORF">COT42_02325</name>
</gene>
<dbReference type="SUPFAM" id="SSF81901">
    <property type="entry name" value="HCP-like"/>
    <property type="match status" value="1"/>
</dbReference>
<comment type="caution">
    <text evidence="1">The sequence shown here is derived from an EMBL/GenBank/DDBJ whole genome shotgun (WGS) entry which is preliminary data.</text>
</comment>
<protein>
    <recommendedName>
        <fullName evidence="3">Tetratricopeptide repeat-like domain-containing protein</fullName>
    </recommendedName>
</protein>
<organism evidence="1 2">
    <name type="scientific">Candidatus Saganbacteria bacterium CG08_land_8_20_14_0_20_45_16</name>
    <dbReference type="NCBI Taxonomy" id="2014293"/>
    <lineage>
        <taxon>Bacteria</taxon>
        <taxon>Bacillati</taxon>
        <taxon>Saganbacteria</taxon>
    </lineage>
</organism>
<dbReference type="AlphaFoldDB" id="A0A2H0Y294"/>
<sequence length="329" mass="37081">MAILSPIMNFIVDREVGFPTPSEKEKLSTALRRYRYLLSQHPKRSDAPEIMFGIADLLVGQGNPGDHLEAMKLYDQILLRNIPEYLKGRAIIGKAELLIGQPEEFDNAISLCDQARKLLGKDVSDFFAAKTFVVEAELLLARGHKGDWAQALGLINKIVNEKDVHWYFKGRALLAKSEMLLYRSPEDLGASLKLCNFALVQLKNRPDDYFTNKGEVLRGEILIRRANLGDFKRAQDCFSQVIKMSLAFQDLLVRAKLDLADLVPTVKAEKLIQEVKLMGELPSYLSEKAKILAEAVKNKTTLRSTAAAKMKAKKQAQKIARKGKRKKRK</sequence>
<dbReference type="Gene3D" id="1.25.40.10">
    <property type="entry name" value="Tetratricopeptide repeat domain"/>
    <property type="match status" value="1"/>
</dbReference>
<dbReference type="InterPro" id="IPR011990">
    <property type="entry name" value="TPR-like_helical_dom_sf"/>
</dbReference>
<evidence type="ECO:0000313" key="2">
    <source>
        <dbReference type="Proteomes" id="UP000231343"/>
    </source>
</evidence>
<reference evidence="1 2" key="1">
    <citation type="submission" date="2017-09" db="EMBL/GenBank/DDBJ databases">
        <title>Depth-based differentiation of microbial function through sediment-hosted aquifers and enrichment of novel symbionts in the deep terrestrial subsurface.</title>
        <authorList>
            <person name="Probst A.J."/>
            <person name="Ladd B."/>
            <person name="Jarett J.K."/>
            <person name="Geller-Mcgrath D.E."/>
            <person name="Sieber C.M."/>
            <person name="Emerson J.B."/>
            <person name="Anantharaman K."/>
            <person name="Thomas B.C."/>
            <person name="Malmstrom R."/>
            <person name="Stieglmeier M."/>
            <person name="Klingl A."/>
            <person name="Woyke T."/>
            <person name="Ryan C.M."/>
            <person name="Banfield J.F."/>
        </authorList>
    </citation>
    <scope>NUCLEOTIDE SEQUENCE [LARGE SCALE GENOMIC DNA]</scope>
    <source>
        <strain evidence="1">CG08_land_8_20_14_0_20_45_16</strain>
    </source>
</reference>
<evidence type="ECO:0008006" key="3">
    <source>
        <dbReference type="Google" id="ProtNLM"/>
    </source>
</evidence>
<proteinExistence type="predicted"/>
<accession>A0A2H0Y294</accession>
<dbReference type="EMBL" id="PEYM01000048">
    <property type="protein sequence ID" value="PIS30799.1"/>
    <property type="molecule type" value="Genomic_DNA"/>
</dbReference>
<name>A0A2H0Y294_UNCSA</name>
<evidence type="ECO:0000313" key="1">
    <source>
        <dbReference type="EMBL" id="PIS30799.1"/>
    </source>
</evidence>
<dbReference type="Proteomes" id="UP000231343">
    <property type="component" value="Unassembled WGS sequence"/>
</dbReference>